<dbReference type="EMBL" id="HBUF01028815">
    <property type="protein sequence ID" value="CAG6613862.1"/>
    <property type="molecule type" value="Transcribed_RNA"/>
</dbReference>
<dbReference type="EMBL" id="HBUF01344138">
    <property type="protein sequence ID" value="CAG6707436.1"/>
    <property type="molecule type" value="Transcribed_RNA"/>
</dbReference>
<dbReference type="EMBL" id="HBUF01566269">
    <property type="protein sequence ID" value="CAG6764630.1"/>
    <property type="molecule type" value="Transcribed_RNA"/>
</dbReference>
<sequence>MCVGNDLMKADTARIVKSVSTSCTPSVKTSPWRIARRMPRTCRAKICPPSIMNITGEKETYHPTPSVPCVRRPVGVQSVWRATGVNGVATRVTRPARKTSRSSVTLATWNPSTFPHTPSVSPALRSPWRPL</sequence>
<dbReference type="EMBL" id="HBUF01566271">
    <property type="protein sequence ID" value="CAG6764638.1"/>
    <property type="molecule type" value="Transcribed_RNA"/>
</dbReference>
<dbReference type="EMBL" id="HBUF01230418">
    <property type="protein sequence ID" value="CAG6673113.1"/>
    <property type="molecule type" value="Transcribed_RNA"/>
</dbReference>
<organism evidence="1">
    <name type="scientific">Cacopsylla melanoneura</name>
    <dbReference type="NCBI Taxonomy" id="428564"/>
    <lineage>
        <taxon>Eukaryota</taxon>
        <taxon>Metazoa</taxon>
        <taxon>Ecdysozoa</taxon>
        <taxon>Arthropoda</taxon>
        <taxon>Hexapoda</taxon>
        <taxon>Insecta</taxon>
        <taxon>Pterygota</taxon>
        <taxon>Neoptera</taxon>
        <taxon>Paraneoptera</taxon>
        <taxon>Hemiptera</taxon>
        <taxon>Sternorrhyncha</taxon>
        <taxon>Psylloidea</taxon>
        <taxon>Psyllidae</taxon>
        <taxon>Psyllinae</taxon>
        <taxon>Cacopsylla</taxon>
    </lineage>
</organism>
<dbReference type="EMBL" id="HBUF01028816">
    <property type="protein sequence ID" value="CAG6613864.1"/>
    <property type="molecule type" value="Transcribed_RNA"/>
</dbReference>
<proteinExistence type="predicted"/>
<reference evidence="1" key="1">
    <citation type="submission" date="2021-05" db="EMBL/GenBank/DDBJ databases">
        <authorList>
            <person name="Alioto T."/>
            <person name="Alioto T."/>
            <person name="Gomez Garrido J."/>
        </authorList>
    </citation>
    <scope>NUCLEOTIDE SEQUENCE</scope>
</reference>
<protein>
    <submittedName>
        <fullName evidence="1">Uncharacterized protein</fullName>
    </submittedName>
</protein>
<dbReference type="EMBL" id="HBUF01566272">
    <property type="protein sequence ID" value="CAG6764642.1"/>
    <property type="molecule type" value="Transcribed_RNA"/>
</dbReference>
<name>A0A8D9ESC9_9HEMI</name>
<dbReference type="EMBL" id="HBUF01028813">
    <property type="protein sequence ID" value="CAG6613858.1"/>
    <property type="molecule type" value="Transcribed_RNA"/>
</dbReference>
<evidence type="ECO:0000313" key="1">
    <source>
        <dbReference type="EMBL" id="CAG6764638.1"/>
    </source>
</evidence>
<dbReference type="AlphaFoldDB" id="A0A8D9ESC9"/>
<dbReference type="EMBL" id="HBUF01566273">
    <property type="protein sequence ID" value="CAG6764646.1"/>
    <property type="molecule type" value="Transcribed_RNA"/>
</dbReference>
<dbReference type="EMBL" id="HBUF01344139">
    <property type="protein sequence ID" value="CAG6707439.1"/>
    <property type="molecule type" value="Transcribed_RNA"/>
</dbReference>
<dbReference type="EMBL" id="HBUF01230417">
    <property type="protein sequence ID" value="CAG6673111.1"/>
    <property type="molecule type" value="Transcribed_RNA"/>
</dbReference>
<accession>A0A8D9ESC9</accession>